<dbReference type="EMBL" id="HACA01024651">
    <property type="protein sequence ID" value="CDW42012.1"/>
    <property type="molecule type" value="Transcribed_RNA"/>
</dbReference>
<feature type="chain" id="PRO_5005489032" evidence="1">
    <location>
        <begin position="22"/>
        <end position="75"/>
    </location>
</feature>
<protein>
    <submittedName>
        <fullName evidence="2">Uncharacterized protein</fullName>
    </submittedName>
</protein>
<proteinExistence type="predicted"/>
<evidence type="ECO:0000313" key="2">
    <source>
        <dbReference type="EMBL" id="CDW42012.1"/>
    </source>
</evidence>
<dbReference type="OrthoDB" id="6376023at2759"/>
<feature type="signal peptide" evidence="1">
    <location>
        <begin position="1"/>
        <end position="21"/>
    </location>
</feature>
<keyword evidence="1" id="KW-0732">Signal</keyword>
<reference evidence="2" key="1">
    <citation type="submission" date="2014-05" db="EMBL/GenBank/DDBJ databases">
        <authorList>
            <person name="Chronopoulou M."/>
        </authorList>
    </citation>
    <scope>NUCLEOTIDE SEQUENCE</scope>
    <source>
        <tissue evidence="2">Whole organism</tissue>
    </source>
</reference>
<name>A0A0K2UVS0_LEPSM</name>
<sequence>MHILLWSVPLVFWCQSYISIAQKEEQDLHFQFLFDFLTWEPEILDCDISFVWKSDFFQDVVIALKTMELKENINR</sequence>
<organism evidence="2">
    <name type="scientific">Lepeophtheirus salmonis</name>
    <name type="common">Salmon louse</name>
    <name type="synonym">Caligus salmonis</name>
    <dbReference type="NCBI Taxonomy" id="72036"/>
    <lineage>
        <taxon>Eukaryota</taxon>
        <taxon>Metazoa</taxon>
        <taxon>Ecdysozoa</taxon>
        <taxon>Arthropoda</taxon>
        <taxon>Crustacea</taxon>
        <taxon>Multicrustacea</taxon>
        <taxon>Hexanauplia</taxon>
        <taxon>Copepoda</taxon>
        <taxon>Siphonostomatoida</taxon>
        <taxon>Caligidae</taxon>
        <taxon>Lepeophtheirus</taxon>
    </lineage>
</organism>
<evidence type="ECO:0000256" key="1">
    <source>
        <dbReference type="SAM" id="SignalP"/>
    </source>
</evidence>
<accession>A0A0K2UVS0</accession>
<dbReference type="AlphaFoldDB" id="A0A0K2UVS0"/>